<dbReference type="SUPFAM" id="SSF81901">
    <property type="entry name" value="HCP-like"/>
    <property type="match status" value="1"/>
</dbReference>
<dbReference type="RefSeq" id="WP_354509530.1">
    <property type="nucleotide sequence ID" value="NZ_JBEPMO010000011.1"/>
</dbReference>
<dbReference type="PANTHER" id="PTHR43628:SF1">
    <property type="entry name" value="CHITIN SYNTHASE REGULATORY FACTOR 2-RELATED"/>
    <property type="match status" value="1"/>
</dbReference>
<name>A0ABV2LUX9_9FLAO</name>
<dbReference type="Pfam" id="PF08238">
    <property type="entry name" value="Sel1"/>
    <property type="match status" value="4"/>
</dbReference>
<dbReference type="Gene3D" id="1.25.40.10">
    <property type="entry name" value="Tetratricopeptide repeat domain"/>
    <property type="match status" value="1"/>
</dbReference>
<dbReference type="InterPro" id="IPR006597">
    <property type="entry name" value="Sel1-like"/>
</dbReference>
<dbReference type="SMART" id="SM00671">
    <property type="entry name" value="SEL1"/>
    <property type="match status" value="4"/>
</dbReference>
<keyword evidence="1" id="KW-0732">Signal</keyword>
<dbReference type="PANTHER" id="PTHR43628">
    <property type="entry name" value="ACTIVATOR OF C KINASE PROTEIN 1-RELATED"/>
    <property type="match status" value="1"/>
</dbReference>
<gene>
    <name evidence="2" type="ORF">ABID46_001960</name>
</gene>
<proteinExistence type="predicted"/>
<organism evidence="2 3">
    <name type="scientific">Moheibacter stercoris</name>
    <dbReference type="NCBI Taxonomy" id="1628251"/>
    <lineage>
        <taxon>Bacteria</taxon>
        <taxon>Pseudomonadati</taxon>
        <taxon>Bacteroidota</taxon>
        <taxon>Flavobacteriia</taxon>
        <taxon>Flavobacteriales</taxon>
        <taxon>Weeksellaceae</taxon>
        <taxon>Moheibacter</taxon>
    </lineage>
</organism>
<comment type="caution">
    <text evidence="2">The sequence shown here is derived from an EMBL/GenBank/DDBJ whole genome shotgun (WGS) entry which is preliminary data.</text>
</comment>
<dbReference type="InterPro" id="IPR052945">
    <property type="entry name" value="Mitotic_Regulator"/>
</dbReference>
<protein>
    <submittedName>
        <fullName evidence="2">TPR repeat protein</fullName>
    </submittedName>
</protein>
<keyword evidence="3" id="KW-1185">Reference proteome</keyword>
<dbReference type="Proteomes" id="UP001549146">
    <property type="component" value="Unassembled WGS sequence"/>
</dbReference>
<evidence type="ECO:0000313" key="2">
    <source>
        <dbReference type="EMBL" id="MET3732371.1"/>
    </source>
</evidence>
<feature type="signal peptide" evidence="1">
    <location>
        <begin position="1"/>
        <end position="21"/>
    </location>
</feature>
<dbReference type="EMBL" id="JBEPMO010000011">
    <property type="protein sequence ID" value="MET3732371.1"/>
    <property type="molecule type" value="Genomic_DNA"/>
</dbReference>
<reference evidence="2 3" key="1">
    <citation type="submission" date="2024-06" db="EMBL/GenBank/DDBJ databases">
        <title>Genomic Encyclopedia of Type Strains, Phase IV (KMG-IV): sequencing the most valuable type-strain genomes for metagenomic binning, comparative biology and taxonomic classification.</title>
        <authorList>
            <person name="Goeker M."/>
        </authorList>
    </citation>
    <scope>NUCLEOTIDE SEQUENCE [LARGE SCALE GENOMIC DNA]</scope>
    <source>
        <strain evidence="2 3">DSM 29388</strain>
    </source>
</reference>
<evidence type="ECO:0000256" key="1">
    <source>
        <dbReference type="SAM" id="SignalP"/>
    </source>
</evidence>
<accession>A0ABV2LUX9</accession>
<feature type="chain" id="PRO_5046868680" evidence="1">
    <location>
        <begin position="22"/>
        <end position="259"/>
    </location>
</feature>
<sequence length="259" mass="29962">MKSPALFLLLLVFGHFSYAQTAEELNQKSIELLELEQYEEALPLIQKSAEMGHAEAQYHYGLFLQDGIGIEKNMVEAIKWFEKSSNQNYNNSHYALMMAYGNGLDIEQDLKKGFDYAMKCANNQDATCMWNVANAYLTGLGVDENPEKFKEWILKLAKLPNPENLELSGKITSARLELARFYRNGNHFEKDLYQSYLWYLIFNEFKIDFSYFLQSEVVKEIKELEKELNESQLKSAPEDAEKLLGRKLMNLSNLHQPGI</sequence>
<dbReference type="InterPro" id="IPR011990">
    <property type="entry name" value="TPR-like_helical_dom_sf"/>
</dbReference>
<evidence type="ECO:0000313" key="3">
    <source>
        <dbReference type="Proteomes" id="UP001549146"/>
    </source>
</evidence>